<dbReference type="GO" id="GO:0005634">
    <property type="term" value="C:nucleus"/>
    <property type="evidence" value="ECO:0007669"/>
    <property type="project" value="UniProtKB-SubCell"/>
</dbReference>
<evidence type="ECO:0000256" key="4">
    <source>
        <dbReference type="ARBA" id="ARBA00023027"/>
    </source>
</evidence>
<dbReference type="InterPro" id="IPR012317">
    <property type="entry name" value="Poly(ADP-ribose)pol_cat_dom"/>
</dbReference>
<comment type="caution">
    <text evidence="9">The sequence shown here is derived from an EMBL/GenBank/DDBJ whole genome shotgun (WGS) entry which is preliminary data.</text>
</comment>
<dbReference type="EC" id="2.4.2.-" evidence="7"/>
<comment type="similarity">
    <text evidence="6">Belongs to the ARTD/PARP family.</text>
</comment>
<proteinExistence type="inferred from homology"/>
<feature type="domain" description="PARP catalytic" evidence="8">
    <location>
        <begin position="40"/>
        <end position="208"/>
    </location>
</feature>
<dbReference type="GO" id="GO:0010629">
    <property type="term" value="P:negative regulation of gene expression"/>
    <property type="evidence" value="ECO:0007669"/>
    <property type="project" value="TreeGrafter"/>
</dbReference>
<dbReference type="EMBL" id="CAWUFR010001013">
    <property type="protein sequence ID" value="CAK6982415.1"/>
    <property type="molecule type" value="Genomic_DNA"/>
</dbReference>
<dbReference type="Gene3D" id="3.90.228.10">
    <property type="match status" value="1"/>
</dbReference>
<keyword evidence="3 7" id="KW-0808">Transferase</keyword>
<dbReference type="AlphaFoldDB" id="A0AAV1QGZ4"/>
<evidence type="ECO:0000313" key="10">
    <source>
        <dbReference type="Proteomes" id="UP001314229"/>
    </source>
</evidence>
<dbReference type="GO" id="GO:0070212">
    <property type="term" value="P:protein poly-ADP-ribosylation"/>
    <property type="evidence" value="ECO:0007669"/>
    <property type="project" value="TreeGrafter"/>
</dbReference>
<sequence>MNAVCETYTTDVKFKKAVSANGRKEVELPRKDLRAVDAALPSHWDDMKGDLLKLFPVTAGSKEYNDVQTELTKTGLSANIISIERVQNETLWQSYQLMKKQLEAKNKHKNNEKMLFHGTGSNSIDHINKQGFNRSYAGAHEVREDDWEELSPDIAALHRLRGLSEHMFHERLKKPLNSRRITDQNLMSLMDDFQDSENFTARVIQMEQ</sequence>
<organism evidence="9 10">
    <name type="scientific">Scomber scombrus</name>
    <name type="common">Atlantic mackerel</name>
    <name type="synonym">Scomber vernalis</name>
    <dbReference type="NCBI Taxonomy" id="13677"/>
    <lineage>
        <taxon>Eukaryota</taxon>
        <taxon>Metazoa</taxon>
        <taxon>Chordata</taxon>
        <taxon>Craniata</taxon>
        <taxon>Vertebrata</taxon>
        <taxon>Euteleostomi</taxon>
        <taxon>Actinopterygii</taxon>
        <taxon>Neopterygii</taxon>
        <taxon>Teleostei</taxon>
        <taxon>Neoteleostei</taxon>
        <taxon>Acanthomorphata</taxon>
        <taxon>Pelagiaria</taxon>
        <taxon>Scombriformes</taxon>
        <taxon>Scombridae</taxon>
        <taxon>Scomber</taxon>
    </lineage>
</organism>
<keyword evidence="10" id="KW-1185">Reference proteome</keyword>
<evidence type="ECO:0000259" key="8">
    <source>
        <dbReference type="PROSITE" id="PS51059"/>
    </source>
</evidence>
<gene>
    <name evidence="9" type="ORF">FSCOSCO3_A010688</name>
</gene>
<keyword evidence="5" id="KW-0539">Nucleus</keyword>
<evidence type="ECO:0000256" key="1">
    <source>
        <dbReference type="ARBA" id="ARBA00004123"/>
    </source>
</evidence>
<dbReference type="Proteomes" id="UP001314229">
    <property type="component" value="Unassembled WGS sequence"/>
</dbReference>
<comment type="subcellular location">
    <subcellularLocation>
        <location evidence="1">Nucleus</location>
    </subcellularLocation>
</comment>
<dbReference type="PANTHER" id="PTHR14453:SF106">
    <property type="entry name" value="POLY [ADP-RIBOSE] POLYMERASE"/>
    <property type="match status" value="1"/>
</dbReference>
<accession>A0AAV1QGZ4</accession>
<name>A0AAV1QGZ4_SCOSC</name>
<evidence type="ECO:0000313" key="9">
    <source>
        <dbReference type="EMBL" id="CAK6982415.1"/>
    </source>
</evidence>
<dbReference type="GO" id="GO:0003950">
    <property type="term" value="F:NAD+ poly-ADP-ribosyltransferase activity"/>
    <property type="evidence" value="ECO:0007669"/>
    <property type="project" value="UniProtKB-UniRule"/>
</dbReference>
<dbReference type="Pfam" id="PF00644">
    <property type="entry name" value="PARP"/>
    <property type="match status" value="1"/>
</dbReference>
<dbReference type="PANTHER" id="PTHR14453">
    <property type="entry name" value="PARP/ZINC FINGER CCCH TYPE DOMAIN CONTAINING PROTEIN"/>
    <property type="match status" value="1"/>
</dbReference>
<dbReference type="GO" id="GO:0003714">
    <property type="term" value="F:transcription corepressor activity"/>
    <property type="evidence" value="ECO:0007669"/>
    <property type="project" value="TreeGrafter"/>
</dbReference>
<dbReference type="SUPFAM" id="SSF56399">
    <property type="entry name" value="ADP-ribosylation"/>
    <property type="match status" value="1"/>
</dbReference>
<protein>
    <recommendedName>
        <fullName evidence="7">Poly [ADP-ribose] polymerase</fullName>
        <shortName evidence="7">PARP</shortName>
        <ecNumber evidence="7">2.4.2.-</ecNumber>
    </recommendedName>
</protein>
<keyword evidence="4 7" id="KW-0520">NAD</keyword>
<evidence type="ECO:0000256" key="5">
    <source>
        <dbReference type="ARBA" id="ARBA00023242"/>
    </source>
</evidence>
<dbReference type="GO" id="GO:1990404">
    <property type="term" value="F:NAD+-protein mono-ADP-ribosyltransferase activity"/>
    <property type="evidence" value="ECO:0007669"/>
    <property type="project" value="TreeGrafter"/>
</dbReference>
<keyword evidence="2 7" id="KW-0328">Glycosyltransferase</keyword>
<dbReference type="InterPro" id="IPR052056">
    <property type="entry name" value="Mono-ARTD/PARP"/>
</dbReference>
<feature type="non-terminal residue" evidence="9">
    <location>
        <position position="208"/>
    </location>
</feature>
<dbReference type="PROSITE" id="PS51059">
    <property type="entry name" value="PARP_CATALYTIC"/>
    <property type="match status" value="1"/>
</dbReference>
<dbReference type="GO" id="GO:0005737">
    <property type="term" value="C:cytoplasm"/>
    <property type="evidence" value="ECO:0007669"/>
    <property type="project" value="TreeGrafter"/>
</dbReference>
<evidence type="ECO:0000256" key="6">
    <source>
        <dbReference type="ARBA" id="ARBA00024347"/>
    </source>
</evidence>
<reference evidence="9 10" key="1">
    <citation type="submission" date="2024-01" db="EMBL/GenBank/DDBJ databases">
        <authorList>
            <person name="Alioto T."/>
            <person name="Alioto T."/>
            <person name="Gomez Garrido J."/>
        </authorList>
    </citation>
    <scope>NUCLEOTIDE SEQUENCE [LARGE SCALE GENOMIC DNA]</scope>
</reference>
<evidence type="ECO:0000256" key="7">
    <source>
        <dbReference type="RuleBase" id="RU362114"/>
    </source>
</evidence>
<evidence type="ECO:0000256" key="2">
    <source>
        <dbReference type="ARBA" id="ARBA00022676"/>
    </source>
</evidence>
<evidence type="ECO:0000256" key="3">
    <source>
        <dbReference type="ARBA" id="ARBA00022679"/>
    </source>
</evidence>